<evidence type="ECO:0000313" key="1">
    <source>
        <dbReference type="EMBL" id="SUA16685.1"/>
    </source>
</evidence>
<organism evidence="1 2">
    <name type="scientific">Neisseria lactamica</name>
    <dbReference type="NCBI Taxonomy" id="486"/>
    <lineage>
        <taxon>Bacteria</taxon>
        <taxon>Pseudomonadati</taxon>
        <taxon>Pseudomonadota</taxon>
        <taxon>Betaproteobacteria</taxon>
        <taxon>Neisseriales</taxon>
        <taxon>Neisseriaceae</taxon>
        <taxon>Neisseria</taxon>
    </lineage>
</organism>
<dbReference type="GeneID" id="61223688"/>
<gene>
    <name evidence="1" type="ORF">NCTC10616_00328</name>
</gene>
<accession>A0A378VI88</accession>
<protein>
    <submittedName>
        <fullName evidence="1">Uncharacterized protein</fullName>
    </submittedName>
</protein>
<keyword evidence="2" id="KW-1185">Reference proteome</keyword>
<evidence type="ECO:0000313" key="2">
    <source>
        <dbReference type="Proteomes" id="UP000254193"/>
    </source>
</evidence>
<proteinExistence type="predicted"/>
<reference evidence="1 2" key="1">
    <citation type="submission" date="2018-06" db="EMBL/GenBank/DDBJ databases">
        <authorList>
            <consortium name="Pathogen Informatics"/>
            <person name="Doyle S."/>
        </authorList>
    </citation>
    <scope>NUCLEOTIDE SEQUENCE [LARGE SCALE GENOMIC DNA]</scope>
    <source>
        <strain evidence="1 2">NCTC10616</strain>
    </source>
</reference>
<name>A0A378VI88_NEILA</name>
<dbReference type="Proteomes" id="UP000254193">
    <property type="component" value="Unassembled WGS sequence"/>
</dbReference>
<sequence>MSYLNLDDDMYLIYDFKKVMKREKEFIEKTRLLSLNDESIFGIKKDKGLFASEEWWSNIDSGQIITRSVSGVISSIYEAGMERRNIPNSFSFIDGEGIVRNESMYMMNKSDRHLFCEGKKIVIFYAYNELKKSNQKKGDLIDLENNYVEQVIEMAISK</sequence>
<dbReference type="EMBL" id="UGRO01000002">
    <property type="protein sequence ID" value="SUA16685.1"/>
    <property type="molecule type" value="Genomic_DNA"/>
</dbReference>
<dbReference type="RefSeq" id="WP_003709645.1">
    <property type="nucleotide sequence ID" value="NZ_CAUJPV010000004.1"/>
</dbReference>
<dbReference type="AlphaFoldDB" id="A0A378VI88"/>